<evidence type="ECO:0000313" key="14">
    <source>
        <dbReference type="EMBL" id="KON91004.1"/>
    </source>
</evidence>
<dbReference type="PATRIC" id="fig|189381.12.peg.98"/>
<dbReference type="GO" id="GO:0050660">
    <property type="term" value="F:flavin adenine dinucleotide binding"/>
    <property type="evidence" value="ECO:0007669"/>
    <property type="project" value="InterPro"/>
</dbReference>
<dbReference type="PROSITE" id="PS51846">
    <property type="entry name" value="CNNM"/>
    <property type="match status" value="1"/>
</dbReference>
<feature type="transmembrane region" description="Helical" evidence="11">
    <location>
        <begin position="102"/>
        <end position="123"/>
    </location>
</feature>
<dbReference type="PANTHER" id="PTHR43099">
    <property type="entry name" value="UPF0053 PROTEIN YRKA"/>
    <property type="match status" value="1"/>
</dbReference>
<dbReference type="Pfam" id="PF03471">
    <property type="entry name" value="CorC_HlyC"/>
    <property type="match status" value="1"/>
</dbReference>
<evidence type="ECO:0000256" key="10">
    <source>
        <dbReference type="PROSITE-ProRule" id="PRU01193"/>
    </source>
</evidence>
<dbReference type="GO" id="GO:0005886">
    <property type="term" value="C:plasma membrane"/>
    <property type="evidence" value="ECO:0007669"/>
    <property type="project" value="UniProtKB-SubCell"/>
</dbReference>
<dbReference type="Gene3D" id="3.30.465.10">
    <property type="match status" value="1"/>
</dbReference>
<feature type="transmembrane region" description="Helical" evidence="11">
    <location>
        <begin position="6"/>
        <end position="26"/>
    </location>
</feature>
<gene>
    <name evidence="14" type="ORF">AF331_00180</name>
</gene>
<keyword evidence="15" id="KW-1185">Reference proteome</keyword>
<name>A0A0M0GME6_9BACI</name>
<protein>
    <submittedName>
        <fullName evidence="14">Hemolysins-related protein containing CBS domains</fullName>
    </submittedName>
</protein>
<evidence type="ECO:0000256" key="2">
    <source>
        <dbReference type="ARBA" id="ARBA00006337"/>
    </source>
</evidence>
<dbReference type="FunFam" id="3.10.580.10:FF:000002">
    <property type="entry name" value="Magnesium/cobalt efflux protein CorC"/>
    <property type="match status" value="1"/>
</dbReference>
<dbReference type="SUPFAM" id="SSF54631">
    <property type="entry name" value="CBS-domain pair"/>
    <property type="match status" value="1"/>
</dbReference>
<dbReference type="STRING" id="189381.GCA_900166615_04364"/>
<dbReference type="EMBL" id="LGUE01000001">
    <property type="protein sequence ID" value="KON91004.1"/>
    <property type="molecule type" value="Genomic_DNA"/>
</dbReference>
<evidence type="ECO:0000313" key="15">
    <source>
        <dbReference type="Proteomes" id="UP000037405"/>
    </source>
</evidence>
<dbReference type="InterPro" id="IPR005170">
    <property type="entry name" value="Transptr-assoc_dom"/>
</dbReference>
<dbReference type="OrthoDB" id="9798188at2"/>
<dbReference type="InterPro" id="IPR044751">
    <property type="entry name" value="Ion_transp-like_CBS"/>
</dbReference>
<dbReference type="InterPro" id="IPR051676">
    <property type="entry name" value="UPF0053_domain"/>
</dbReference>
<evidence type="ECO:0000256" key="11">
    <source>
        <dbReference type="SAM" id="Phobius"/>
    </source>
</evidence>
<dbReference type="InterPro" id="IPR000644">
    <property type="entry name" value="CBS_dom"/>
</dbReference>
<evidence type="ECO:0000256" key="7">
    <source>
        <dbReference type="ARBA" id="ARBA00023122"/>
    </source>
</evidence>
<dbReference type="SUPFAM" id="SSF56176">
    <property type="entry name" value="FAD-binding/transporter-associated domain-like"/>
    <property type="match status" value="1"/>
</dbReference>
<dbReference type="Gene3D" id="3.10.580.10">
    <property type="entry name" value="CBS-domain"/>
    <property type="match status" value="1"/>
</dbReference>
<comment type="caution">
    <text evidence="14">The sequence shown here is derived from an EMBL/GenBank/DDBJ whole genome shotgun (WGS) entry which is preliminary data.</text>
</comment>
<evidence type="ECO:0000256" key="4">
    <source>
        <dbReference type="ARBA" id="ARBA00022692"/>
    </source>
</evidence>
<reference evidence="15" key="1">
    <citation type="submission" date="2015-07" db="EMBL/GenBank/DDBJ databases">
        <title>Fjat-14235 jcm11544.</title>
        <authorList>
            <person name="Liu B."/>
            <person name="Wang J."/>
            <person name="Zhu Y."/>
            <person name="Liu G."/>
            <person name="Chen Q."/>
            <person name="Chen Z."/>
            <person name="Lan J."/>
            <person name="Che J."/>
            <person name="Ge C."/>
            <person name="Shi H."/>
            <person name="Pan Z."/>
            <person name="Liu X."/>
        </authorList>
    </citation>
    <scope>NUCLEOTIDE SEQUENCE [LARGE SCALE GENOMIC DNA]</scope>
    <source>
        <strain evidence="15">JCM 11544</strain>
    </source>
</reference>
<dbReference type="AlphaFoldDB" id="A0A0M0GME6"/>
<evidence type="ECO:0000256" key="3">
    <source>
        <dbReference type="ARBA" id="ARBA00022475"/>
    </source>
</evidence>
<comment type="similarity">
    <text evidence="2">Belongs to the UPF0053 family.</text>
</comment>
<dbReference type="SMART" id="SM01091">
    <property type="entry name" value="CorC_HlyC"/>
    <property type="match status" value="1"/>
</dbReference>
<evidence type="ECO:0000256" key="6">
    <source>
        <dbReference type="ARBA" id="ARBA00022989"/>
    </source>
</evidence>
<dbReference type="Pfam" id="PF00571">
    <property type="entry name" value="CBS"/>
    <property type="match status" value="2"/>
</dbReference>
<keyword evidence="5" id="KW-0677">Repeat</keyword>
<evidence type="ECO:0000256" key="9">
    <source>
        <dbReference type="PROSITE-ProRule" id="PRU00703"/>
    </source>
</evidence>
<keyword evidence="3" id="KW-1003">Cell membrane</keyword>
<evidence type="ECO:0000256" key="8">
    <source>
        <dbReference type="ARBA" id="ARBA00023136"/>
    </source>
</evidence>
<proteinExistence type="inferred from homology"/>
<comment type="subcellular location">
    <subcellularLocation>
        <location evidence="1">Cell membrane</location>
        <topology evidence="1">Multi-pass membrane protein</topology>
    </subcellularLocation>
</comment>
<keyword evidence="8 10" id="KW-0472">Membrane</keyword>
<evidence type="ECO:0000256" key="1">
    <source>
        <dbReference type="ARBA" id="ARBA00004651"/>
    </source>
</evidence>
<feature type="domain" description="CNNM transmembrane" evidence="13">
    <location>
        <begin position="1"/>
        <end position="202"/>
    </location>
</feature>
<evidence type="ECO:0000259" key="13">
    <source>
        <dbReference type="PROSITE" id="PS51846"/>
    </source>
</evidence>
<dbReference type="InterPro" id="IPR036318">
    <property type="entry name" value="FAD-bd_PCMH-like_sf"/>
</dbReference>
<dbReference type="RefSeq" id="WP_053426249.1">
    <property type="nucleotide sequence ID" value="NZ_CP128801.1"/>
</dbReference>
<feature type="domain" description="CBS" evidence="12">
    <location>
        <begin position="286"/>
        <end position="343"/>
    </location>
</feature>
<feature type="transmembrane region" description="Helical" evidence="11">
    <location>
        <begin position="57"/>
        <end position="82"/>
    </location>
</feature>
<dbReference type="Pfam" id="PF01595">
    <property type="entry name" value="CNNM"/>
    <property type="match status" value="1"/>
</dbReference>
<keyword evidence="7 9" id="KW-0129">CBS domain</keyword>
<evidence type="ECO:0000259" key="12">
    <source>
        <dbReference type="PROSITE" id="PS51371"/>
    </source>
</evidence>
<dbReference type="Proteomes" id="UP000037405">
    <property type="component" value="Unassembled WGS sequence"/>
</dbReference>
<dbReference type="InterPro" id="IPR002550">
    <property type="entry name" value="CNNM"/>
</dbReference>
<sequence>MSIDLLFLLILMILNAFFAASEIALISMNDTKIKLLAEQGDKKAGLLVNLLAEPSRFLATIQVGITLAGFLASAFAAGSFAGRMADLLHDWGVPLSQRILETVSVVIITIILSYFTLVIGELVPKRIAMQRPEPISMFVARPLSILSALTYPFVKLLTLSTNGILRLFGIDPDAHDEEVTEEEIRMMVDVGKERGTIQDTEKTMINNIFEFDNTTVSMIMVHRTNVTALSADAGFEDVVHFVNQEKFTRFPVYEEDIDHITGVLHVKDILQYMETGVKEDFDLKRVSRSPYFVPESRMTDELFRDLQLNKVHLAVVLDEFGGTAGIVTLEDLLEEIVGDIYDEYDDDEEGYEQIDERVYEFDGTMNLHDAERILETDLPSGEFDTVSGFIISELGEIPETGTAVEFERITFKVLEVDEKRINRVLITLPGDE</sequence>
<dbReference type="PANTHER" id="PTHR43099:SF2">
    <property type="entry name" value="UPF0053 PROTEIN YRKA"/>
    <property type="match status" value="1"/>
</dbReference>
<accession>A0A0M0GME6</accession>
<feature type="domain" description="CBS" evidence="12">
    <location>
        <begin position="220"/>
        <end position="279"/>
    </location>
</feature>
<dbReference type="PROSITE" id="PS51371">
    <property type="entry name" value="CBS"/>
    <property type="match status" value="2"/>
</dbReference>
<keyword evidence="4 10" id="KW-0812">Transmembrane</keyword>
<dbReference type="InterPro" id="IPR046342">
    <property type="entry name" value="CBS_dom_sf"/>
</dbReference>
<organism evidence="14 15">
    <name type="scientific">Rossellomorea marisflavi</name>
    <dbReference type="NCBI Taxonomy" id="189381"/>
    <lineage>
        <taxon>Bacteria</taxon>
        <taxon>Bacillati</taxon>
        <taxon>Bacillota</taxon>
        <taxon>Bacilli</taxon>
        <taxon>Bacillales</taxon>
        <taxon>Bacillaceae</taxon>
        <taxon>Rossellomorea</taxon>
    </lineage>
</organism>
<evidence type="ECO:0000256" key="5">
    <source>
        <dbReference type="ARBA" id="ARBA00022737"/>
    </source>
</evidence>
<keyword evidence="6 10" id="KW-1133">Transmembrane helix</keyword>
<dbReference type="CDD" id="cd04590">
    <property type="entry name" value="CBS_pair_CorC_HlyC_assoc"/>
    <property type="match status" value="1"/>
</dbReference>
<dbReference type="InterPro" id="IPR016169">
    <property type="entry name" value="FAD-bd_PCMH_sub2"/>
</dbReference>